<proteinExistence type="inferred from homology"/>
<organism evidence="4 5">
    <name type="scientific">Pseudomonas cannabina</name>
    <dbReference type="NCBI Taxonomy" id="86840"/>
    <lineage>
        <taxon>Bacteria</taxon>
        <taxon>Pseudomonadati</taxon>
        <taxon>Pseudomonadota</taxon>
        <taxon>Gammaproteobacteria</taxon>
        <taxon>Pseudomonadales</taxon>
        <taxon>Pseudomonadaceae</taxon>
        <taxon>Pseudomonas</taxon>
    </lineage>
</organism>
<accession>A0A3M3K566</accession>
<dbReference type="Gene3D" id="3.90.1510.10">
    <property type="entry name" value="Glycerate kinase, domain 2"/>
    <property type="match status" value="1"/>
</dbReference>
<evidence type="ECO:0000313" key="4">
    <source>
        <dbReference type="EMBL" id="RMN18199.1"/>
    </source>
</evidence>
<dbReference type="EMBL" id="RBOW01000970">
    <property type="protein sequence ID" value="RMN18199.1"/>
    <property type="molecule type" value="Genomic_DNA"/>
</dbReference>
<comment type="caution">
    <text evidence="4">The sequence shown here is derived from an EMBL/GenBank/DDBJ whole genome shotgun (WGS) entry which is preliminary data.</text>
</comment>
<dbReference type="NCBIfam" id="TIGR00045">
    <property type="entry name" value="glycerate kinase"/>
    <property type="match status" value="1"/>
</dbReference>
<name>A0A3M3K566_PSECA</name>
<dbReference type="Pfam" id="PF02595">
    <property type="entry name" value="Gly_kinase"/>
    <property type="match status" value="1"/>
</dbReference>
<dbReference type="InterPro" id="IPR004381">
    <property type="entry name" value="Glycerate_kinase"/>
</dbReference>
<dbReference type="InterPro" id="IPR018193">
    <property type="entry name" value="Glyc_kinase_flavodox-like_fold"/>
</dbReference>
<keyword evidence="2" id="KW-0808">Transferase</keyword>
<dbReference type="Proteomes" id="UP000281372">
    <property type="component" value="Unassembled WGS sequence"/>
</dbReference>
<dbReference type="SUPFAM" id="SSF110738">
    <property type="entry name" value="Glycerate kinase I"/>
    <property type="match status" value="1"/>
</dbReference>
<evidence type="ECO:0000256" key="1">
    <source>
        <dbReference type="ARBA" id="ARBA00006284"/>
    </source>
</evidence>
<comment type="similarity">
    <text evidence="1">Belongs to the glycerate kinase type-1 family.</text>
</comment>
<keyword evidence="3 4" id="KW-0418">Kinase</keyword>
<dbReference type="PANTHER" id="PTHR21599">
    <property type="entry name" value="GLYCERATE KINASE"/>
    <property type="match status" value="1"/>
</dbReference>
<sequence>MFGASLSAIEVQACKVNNDSKLANRDLIKFRGPHANSGSNDQSRHSATRIAWRATFRHTRTFCNFNKMYIHAEPLQVTWFLRKRPIAADHGAQDQRITGAGESIRDQTWRAAMKIVIAPDSFKDSLSAQAVADAIASGLAEVWPDAELVKCPMADGGEGTIEALLDACHGELMSARVSGPLGAPVDAQWGWLADSKTAIIEMAMASGLQLLTLEQRDACVTSTVGTGQLIRAALDVGAQRVILAIGGSATNDGGSGMLSALGARFIDAQGQPLPPEGLALGLLARIDLSGFDPRLSDVCVEIAADVDNPLCGANGASHVFGPQKGASAAQVLALDAALGHFADHSAQVLGHDLRDSPGSGAAGGMGFAAKAYLKAAFRAGVEVVAELTGLEQALIGADLVITGEGRFDAQTLRGKTPLGVARVAQRQQVPVVVLAGTLDDGYEQLYRHGISAAFALTSGPMSLEQACRDASALLHDRARDVALLWQSAAGH</sequence>
<reference evidence="4 5" key="1">
    <citation type="submission" date="2018-08" db="EMBL/GenBank/DDBJ databases">
        <title>Recombination of ecologically and evolutionarily significant loci maintains genetic cohesion in the Pseudomonas syringae species complex.</title>
        <authorList>
            <person name="Dillon M."/>
            <person name="Thakur S."/>
            <person name="Almeida R.N.D."/>
            <person name="Weir B.S."/>
            <person name="Guttman D.S."/>
        </authorList>
    </citation>
    <scope>NUCLEOTIDE SEQUENCE [LARGE SCALE GENOMIC DNA]</scope>
    <source>
        <strain evidence="4 5">ICMP 2821</strain>
    </source>
</reference>
<gene>
    <name evidence="4" type="ORF">ALQ64_05125</name>
</gene>
<dbReference type="InterPro" id="IPR036129">
    <property type="entry name" value="Glycerate_kinase_sf"/>
</dbReference>
<dbReference type="PANTHER" id="PTHR21599:SF0">
    <property type="entry name" value="GLYCERATE KINASE"/>
    <property type="match status" value="1"/>
</dbReference>
<protein>
    <submittedName>
        <fullName evidence="4">Glycerate kinase</fullName>
    </submittedName>
</protein>
<evidence type="ECO:0000313" key="5">
    <source>
        <dbReference type="Proteomes" id="UP000281372"/>
    </source>
</evidence>
<dbReference type="GO" id="GO:0008887">
    <property type="term" value="F:glycerate kinase activity"/>
    <property type="evidence" value="ECO:0007669"/>
    <property type="project" value="InterPro"/>
</dbReference>
<dbReference type="GO" id="GO:0031388">
    <property type="term" value="P:organic acid phosphorylation"/>
    <property type="evidence" value="ECO:0007669"/>
    <property type="project" value="InterPro"/>
</dbReference>
<evidence type="ECO:0000256" key="2">
    <source>
        <dbReference type="ARBA" id="ARBA00022679"/>
    </source>
</evidence>
<evidence type="ECO:0000256" key="3">
    <source>
        <dbReference type="ARBA" id="ARBA00022777"/>
    </source>
</evidence>
<dbReference type="InterPro" id="IPR018197">
    <property type="entry name" value="Glycerate_kinase_RE-like"/>
</dbReference>
<dbReference type="Gene3D" id="3.40.50.10350">
    <property type="entry name" value="Glycerate kinase, domain 1"/>
    <property type="match status" value="1"/>
</dbReference>
<dbReference type="AlphaFoldDB" id="A0A3M3K566"/>